<evidence type="ECO:0008006" key="4">
    <source>
        <dbReference type="Google" id="ProtNLM"/>
    </source>
</evidence>
<name>A0ABM9BME2_9BACL</name>
<dbReference type="SUPFAM" id="SSF46689">
    <property type="entry name" value="Homeodomain-like"/>
    <property type="match status" value="1"/>
</dbReference>
<dbReference type="Pfam" id="PF01527">
    <property type="entry name" value="HTH_Tnp_1"/>
    <property type="match status" value="1"/>
</dbReference>
<feature type="coiled-coil region" evidence="1">
    <location>
        <begin position="58"/>
        <end position="103"/>
    </location>
</feature>
<organism evidence="2 3">
    <name type="scientific">Paenibacillus pseudetheri</name>
    <dbReference type="NCBI Taxonomy" id="2897682"/>
    <lineage>
        <taxon>Bacteria</taxon>
        <taxon>Bacillati</taxon>
        <taxon>Bacillota</taxon>
        <taxon>Bacilli</taxon>
        <taxon>Bacillales</taxon>
        <taxon>Paenibacillaceae</taxon>
        <taxon>Paenibacillus</taxon>
    </lineage>
</organism>
<evidence type="ECO:0000313" key="3">
    <source>
        <dbReference type="Proteomes" id="UP000838749"/>
    </source>
</evidence>
<dbReference type="RefSeq" id="WP_234541975.1">
    <property type="nucleotide sequence ID" value="NZ_CAKMAB010000112.1"/>
</dbReference>
<dbReference type="Gene3D" id="1.10.10.60">
    <property type="entry name" value="Homeodomain-like"/>
    <property type="match status" value="1"/>
</dbReference>
<gene>
    <name evidence="2" type="ORF">PAECIP111894_06135</name>
</gene>
<sequence length="112" mass="13477">MGEQRQRYNEEFRRKTVKYLLEQTKSVEDISLELNIPAKTLHGWKAKYRELKNEPTSILERVRELEQLLKDKEQLIKEQKQELQETQQEKNDIAMENAILKKAVHIFSNPRK</sequence>
<reference evidence="2" key="1">
    <citation type="submission" date="2021-12" db="EMBL/GenBank/DDBJ databases">
        <authorList>
            <person name="Criscuolo A."/>
        </authorList>
    </citation>
    <scope>NUCLEOTIDE SEQUENCE</scope>
    <source>
        <strain evidence="2">CIP111894</strain>
    </source>
</reference>
<keyword evidence="3" id="KW-1185">Reference proteome</keyword>
<dbReference type="InterPro" id="IPR009057">
    <property type="entry name" value="Homeodomain-like_sf"/>
</dbReference>
<evidence type="ECO:0000256" key="1">
    <source>
        <dbReference type="SAM" id="Coils"/>
    </source>
</evidence>
<protein>
    <recommendedName>
        <fullName evidence="4">Transposase</fullName>
    </recommendedName>
</protein>
<comment type="caution">
    <text evidence="2">The sequence shown here is derived from an EMBL/GenBank/DDBJ whole genome shotgun (WGS) entry which is preliminary data.</text>
</comment>
<proteinExistence type="predicted"/>
<evidence type="ECO:0000313" key="2">
    <source>
        <dbReference type="EMBL" id="CAH1059888.1"/>
    </source>
</evidence>
<keyword evidence="1" id="KW-0175">Coiled coil</keyword>
<dbReference type="Proteomes" id="UP000838749">
    <property type="component" value="Unassembled WGS sequence"/>
</dbReference>
<dbReference type="InterPro" id="IPR002514">
    <property type="entry name" value="Transposase_8"/>
</dbReference>
<accession>A0ABM9BME2</accession>
<dbReference type="EMBL" id="CAKMAB010000112">
    <property type="protein sequence ID" value="CAH1059888.1"/>
    <property type="molecule type" value="Genomic_DNA"/>
</dbReference>